<protein>
    <submittedName>
        <fullName evidence="1">Uncharacterized protein</fullName>
    </submittedName>
</protein>
<organism evidence="1 2">
    <name type="scientific">Hypothenemus hampei</name>
    <name type="common">Coffee berry borer</name>
    <dbReference type="NCBI Taxonomy" id="57062"/>
    <lineage>
        <taxon>Eukaryota</taxon>
        <taxon>Metazoa</taxon>
        <taxon>Ecdysozoa</taxon>
        <taxon>Arthropoda</taxon>
        <taxon>Hexapoda</taxon>
        <taxon>Insecta</taxon>
        <taxon>Pterygota</taxon>
        <taxon>Neoptera</taxon>
        <taxon>Endopterygota</taxon>
        <taxon>Coleoptera</taxon>
        <taxon>Polyphaga</taxon>
        <taxon>Cucujiformia</taxon>
        <taxon>Curculionidae</taxon>
        <taxon>Scolytinae</taxon>
        <taxon>Hypothenemus</taxon>
    </lineage>
</organism>
<name>A0ABD1E213_HYPHA</name>
<gene>
    <name evidence="1" type="ORF">ABEB36_014522</name>
</gene>
<comment type="caution">
    <text evidence="1">The sequence shown here is derived from an EMBL/GenBank/DDBJ whole genome shotgun (WGS) entry which is preliminary data.</text>
</comment>
<evidence type="ECO:0000313" key="1">
    <source>
        <dbReference type="EMBL" id="KAL1488723.1"/>
    </source>
</evidence>
<dbReference type="AlphaFoldDB" id="A0ABD1E213"/>
<dbReference type="EMBL" id="JBDJPC010000013">
    <property type="protein sequence ID" value="KAL1488723.1"/>
    <property type="molecule type" value="Genomic_DNA"/>
</dbReference>
<keyword evidence="2" id="KW-1185">Reference proteome</keyword>
<dbReference type="Proteomes" id="UP001566132">
    <property type="component" value="Unassembled WGS sequence"/>
</dbReference>
<evidence type="ECO:0000313" key="2">
    <source>
        <dbReference type="Proteomes" id="UP001566132"/>
    </source>
</evidence>
<accession>A0ABD1E213</accession>
<sequence length="114" mass="13270">MDNELCSDIDFEDESQAPKRKKGTLNRNLWKRERIKIARLSRKTAGGACNCKKKCTDKFSVGQKQHIIKDLYDGRPKNEADVYLSGLIERKDVKIQKIKPAEEKQWFIQIFCPV</sequence>
<proteinExistence type="predicted"/>
<reference evidence="1 2" key="1">
    <citation type="submission" date="2024-05" db="EMBL/GenBank/DDBJ databases">
        <title>Genetic variation in Jamaican populations of the coffee berry borer (Hypothenemus hampei).</title>
        <authorList>
            <person name="Errbii M."/>
            <person name="Myrie A."/>
        </authorList>
    </citation>
    <scope>NUCLEOTIDE SEQUENCE [LARGE SCALE GENOMIC DNA]</scope>
    <source>
        <strain evidence="1">JA-Hopewell-2020-01-JO</strain>
        <tissue evidence="1">Whole body</tissue>
    </source>
</reference>